<feature type="compositionally biased region" description="Low complexity" evidence="3">
    <location>
        <begin position="175"/>
        <end position="186"/>
    </location>
</feature>
<evidence type="ECO:0000256" key="3">
    <source>
        <dbReference type="SAM" id="MobiDB-lite"/>
    </source>
</evidence>
<evidence type="ECO:0000259" key="4">
    <source>
        <dbReference type="PROSITE" id="PS50217"/>
    </source>
</evidence>
<name>A0A8H3VU79_VENIN</name>
<dbReference type="SUPFAM" id="SSF57959">
    <property type="entry name" value="Leucine zipper domain"/>
    <property type="match status" value="1"/>
</dbReference>
<proteinExistence type="predicted"/>
<keyword evidence="2" id="KW-0539">Nucleus</keyword>
<dbReference type="PROSITE" id="PS50217">
    <property type="entry name" value="BZIP"/>
    <property type="match status" value="1"/>
</dbReference>
<feature type="compositionally biased region" description="Low complexity" evidence="3">
    <location>
        <begin position="18"/>
        <end position="38"/>
    </location>
</feature>
<dbReference type="CDD" id="cd14688">
    <property type="entry name" value="bZIP_YAP"/>
    <property type="match status" value="1"/>
</dbReference>
<dbReference type="PANTHER" id="PTHR40621:SF6">
    <property type="entry name" value="AP-1-LIKE TRANSCRIPTION FACTOR YAP1-RELATED"/>
    <property type="match status" value="1"/>
</dbReference>
<dbReference type="GO" id="GO:0000976">
    <property type="term" value="F:transcription cis-regulatory region binding"/>
    <property type="evidence" value="ECO:0007669"/>
    <property type="project" value="InterPro"/>
</dbReference>
<evidence type="ECO:0000313" key="6">
    <source>
        <dbReference type="Proteomes" id="UP000490939"/>
    </source>
</evidence>
<keyword evidence="6" id="KW-1185">Reference proteome</keyword>
<dbReference type="SMART" id="SM00338">
    <property type="entry name" value="BRLZ"/>
    <property type="match status" value="1"/>
</dbReference>
<organism evidence="5 6">
    <name type="scientific">Venturia inaequalis</name>
    <name type="common">Apple scab fungus</name>
    <dbReference type="NCBI Taxonomy" id="5025"/>
    <lineage>
        <taxon>Eukaryota</taxon>
        <taxon>Fungi</taxon>
        <taxon>Dikarya</taxon>
        <taxon>Ascomycota</taxon>
        <taxon>Pezizomycotina</taxon>
        <taxon>Dothideomycetes</taxon>
        <taxon>Pleosporomycetidae</taxon>
        <taxon>Venturiales</taxon>
        <taxon>Venturiaceae</taxon>
        <taxon>Venturia</taxon>
    </lineage>
</organism>
<dbReference type="InterPro" id="IPR050936">
    <property type="entry name" value="AP-1-like"/>
</dbReference>
<dbReference type="AlphaFoldDB" id="A0A8H3VU79"/>
<feature type="region of interest" description="Disordered" evidence="3">
    <location>
        <begin position="173"/>
        <end position="195"/>
    </location>
</feature>
<protein>
    <recommendedName>
        <fullName evidence="4">BZIP domain-containing protein</fullName>
    </recommendedName>
</protein>
<comment type="caution">
    <text evidence="5">The sequence shown here is derived from an EMBL/GenBank/DDBJ whole genome shotgun (WGS) entry which is preliminary data.</text>
</comment>
<feature type="region of interest" description="Disordered" evidence="3">
    <location>
        <begin position="1"/>
        <end position="95"/>
    </location>
</feature>
<dbReference type="Gene3D" id="1.20.5.170">
    <property type="match status" value="1"/>
</dbReference>
<dbReference type="InterPro" id="IPR046347">
    <property type="entry name" value="bZIP_sf"/>
</dbReference>
<dbReference type="PANTHER" id="PTHR40621">
    <property type="entry name" value="TRANSCRIPTION FACTOR KAPC-RELATED"/>
    <property type="match status" value="1"/>
</dbReference>
<comment type="subcellular location">
    <subcellularLocation>
        <location evidence="1">Nucleus</location>
    </subcellularLocation>
</comment>
<feature type="compositionally biased region" description="Acidic residues" evidence="3">
    <location>
        <begin position="224"/>
        <end position="235"/>
    </location>
</feature>
<dbReference type="PROSITE" id="PS00036">
    <property type="entry name" value="BZIP_BASIC"/>
    <property type="match status" value="1"/>
</dbReference>
<reference evidence="5 6" key="1">
    <citation type="submission" date="2019-07" db="EMBL/GenBank/DDBJ databases">
        <title>Venturia inaequalis Genome Resource.</title>
        <authorList>
            <person name="Lichtner F.J."/>
        </authorList>
    </citation>
    <scope>NUCLEOTIDE SEQUENCE [LARGE SCALE GENOMIC DNA]</scope>
    <source>
        <strain evidence="5 6">DMI_063113</strain>
    </source>
</reference>
<accession>A0A8H3VU79</accession>
<dbReference type="GO" id="GO:0001228">
    <property type="term" value="F:DNA-binding transcription activator activity, RNA polymerase II-specific"/>
    <property type="evidence" value="ECO:0007669"/>
    <property type="project" value="TreeGrafter"/>
</dbReference>
<dbReference type="GO" id="GO:0090575">
    <property type="term" value="C:RNA polymerase II transcription regulator complex"/>
    <property type="evidence" value="ECO:0007669"/>
    <property type="project" value="TreeGrafter"/>
</dbReference>
<evidence type="ECO:0000256" key="1">
    <source>
        <dbReference type="ARBA" id="ARBA00004123"/>
    </source>
</evidence>
<feature type="domain" description="BZIP" evidence="4">
    <location>
        <begin position="74"/>
        <end position="137"/>
    </location>
</feature>
<feature type="region of interest" description="Disordered" evidence="3">
    <location>
        <begin position="209"/>
        <end position="247"/>
    </location>
</feature>
<dbReference type="InterPro" id="IPR004827">
    <property type="entry name" value="bZIP"/>
</dbReference>
<sequence length="247" mass="28413">MAQRDYSRHYQASQSPDSQYGSTSSQQQYFQSTSTPQYDPAMVQGTYQTDPYNPTRQYASDQSPTMSQEAGSSKSDKSRRREQNRLAQRALRQRRETHVRELEHQVLHRSLETRHLATENRQLSHHLTTVEQQNELLRHQQVGSAQSAEAWAASASYSPYAQQATSYDESAAYYHSPHSSTSDPTPMRTQGWDYSGAVDPIMYDQAQPWTGHAYAQQGGYGGQYEEEDDQEEEQEQQPQPRVRRRRG</sequence>
<dbReference type="EMBL" id="WNWR01000024">
    <property type="protein sequence ID" value="KAE9993667.1"/>
    <property type="molecule type" value="Genomic_DNA"/>
</dbReference>
<evidence type="ECO:0000256" key="2">
    <source>
        <dbReference type="ARBA" id="ARBA00023242"/>
    </source>
</evidence>
<evidence type="ECO:0000313" key="5">
    <source>
        <dbReference type="EMBL" id="KAE9993667.1"/>
    </source>
</evidence>
<feature type="compositionally biased region" description="Polar residues" evidence="3">
    <location>
        <begin position="45"/>
        <end position="73"/>
    </location>
</feature>
<feature type="compositionally biased region" description="Basic and acidic residues" evidence="3">
    <location>
        <begin position="74"/>
        <end position="84"/>
    </location>
</feature>
<gene>
    <name evidence="5" type="ORF">EG327_003931</name>
</gene>
<dbReference type="Proteomes" id="UP000490939">
    <property type="component" value="Unassembled WGS sequence"/>
</dbReference>